<dbReference type="AlphaFoldDB" id="K2MZB5"/>
<keyword evidence="1" id="KW-0812">Transmembrane</keyword>
<keyword evidence="3" id="KW-1185">Reference proteome</keyword>
<comment type="caution">
    <text evidence="2">The sequence shown here is derived from an EMBL/GenBank/DDBJ whole genome shotgun (WGS) entry which is preliminary data.</text>
</comment>
<protein>
    <submittedName>
        <fullName evidence="2">Uncharacterized protein</fullName>
    </submittedName>
</protein>
<dbReference type="Proteomes" id="UP000007374">
    <property type="component" value="Unassembled WGS sequence"/>
</dbReference>
<feature type="transmembrane region" description="Helical" evidence="1">
    <location>
        <begin position="128"/>
        <end position="151"/>
    </location>
</feature>
<evidence type="ECO:0000256" key="1">
    <source>
        <dbReference type="SAM" id="Phobius"/>
    </source>
</evidence>
<dbReference type="EMBL" id="AMSI01000017">
    <property type="protein sequence ID" value="EKF40573.1"/>
    <property type="molecule type" value="Genomic_DNA"/>
</dbReference>
<dbReference type="STRING" id="721133.SAMN05216176_104260"/>
<organism evidence="2 3">
    <name type="scientific">Nitratireductor indicus C115</name>
    <dbReference type="NCBI Taxonomy" id="1231190"/>
    <lineage>
        <taxon>Bacteria</taxon>
        <taxon>Pseudomonadati</taxon>
        <taxon>Pseudomonadota</taxon>
        <taxon>Alphaproteobacteria</taxon>
        <taxon>Hyphomicrobiales</taxon>
        <taxon>Phyllobacteriaceae</taxon>
        <taxon>Nitratireductor</taxon>
    </lineage>
</organism>
<sequence length="188" mass="19759">MTSLSVTPLRMIVSVGMLALCAVLAIGLPNIWPYLFPGTQLAAFALGAAFVALIWAGGLYGPERGLLKALGICLALAASAFALWDYVHLFRVFGETIGAWRAAGHSGIRSLREGFGVIDTLSLGQKRAFTTAAIVGLPPLLMLIISVIMAVTPTKSSRVAKSGPWQAQWMGAVGIRYLKSLSAVCPSG</sequence>
<feature type="transmembrane region" description="Helical" evidence="1">
    <location>
        <begin position="66"/>
        <end position="84"/>
    </location>
</feature>
<name>K2MZB5_9HYPH</name>
<feature type="transmembrane region" description="Helical" evidence="1">
    <location>
        <begin position="41"/>
        <end position="59"/>
    </location>
</feature>
<dbReference type="PATRIC" id="fig|1231190.3.peg.4269"/>
<feature type="transmembrane region" description="Helical" evidence="1">
    <location>
        <begin position="12"/>
        <end position="35"/>
    </location>
</feature>
<reference evidence="2 3" key="1">
    <citation type="journal article" date="2012" name="J. Bacteriol.">
        <title>Genome Sequence of Nitratireductor indicus Type Strain C115.</title>
        <authorList>
            <person name="Lai Q."/>
            <person name="Li G."/>
            <person name="Yu Z."/>
            <person name="Shao Z."/>
        </authorList>
    </citation>
    <scope>NUCLEOTIDE SEQUENCE [LARGE SCALE GENOMIC DNA]</scope>
    <source>
        <strain evidence="2 3">C115</strain>
    </source>
</reference>
<keyword evidence="1" id="KW-1133">Transmembrane helix</keyword>
<accession>K2MZB5</accession>
<keyword evidence="1" id="KW-0472">Membrane</keyword>
<dbReference type="RefSeq" id="WP_009452353.1">
    <property type="nucleotide sequence ID" value="NZ_AMSI01000017.1"/>
</dbReference>
<proteinExistence type="predicted"/>
<evidence type="ECO:0000313" key="3">
    <source>
        <dbReference type="Proteomes" id="UP000007374"/>
    </source>
</evidence>
<evidence type="ECO:0000313" key="2">
    <source>
        <dbReference type="EMBL" id="EKF40573.1"/>
    </source>
</evidence>
<gene>
    <name evidence="2" type="ORF">NA8A_20652</name>
</gene>